<dbReference type="PROSITE" id="PS50088">
    <property type="entry name" value="ANK_REPEAT"/>
    <property type="match status" value="2"/>
</dbReference>
<dbReference type="Pfam" id="PF00023">
    <property type="entry name" value="Ank"/>
    <property type="match status" value="1"/>
</dbReference>
<feature type="region of interest" description="Disordered" evidence="5">
    <location>
        <begin position="457"/>
        <end position="486"/>
    </location>
</feature>
<dbReference type="EMBL" id="JAMSHJ010000005">
    <property type="protein sequence ID" value="KAI5406246.1"/>
    <property type="molecule type" value="Genomic_DNA"/>
</dbReference>
<dbReference type="PANTHER" id="PTHR24126">
    <property type="entry name" value="ANKYRIN REPEAT, PH AND SEC7 DOMAIN CONTAINING PROTEIN SECG-RELATED"/>
    <property type="match status" value="1"/>
</dbReference>
<protein>
    <recommendedName>
        <fullName evidence="8">Ankyrin repeat-containing protein</fullName>
    </recommendedName>
</protein>
<dbReference type="Pfam" id="PF13857">
    <property type="entry name" value="Ank_5"/>
    <property type="match status" value="1"/>
</dbReference>
<evidence type="ECO:0000256" key="4">
    <source>
        <dbReference type="PROSITE-ProRule" id="PRU00023"/>
    </source>
</evidence>
<gene>
    <name evidence="6" type="ORF">KIW84_052837</name>
</gene>
<evidence type="ECO:0000256" key="1">
    <source>
        <dbReference type="ARBA" id="ARBA00004413"/>
    </source>
</evidence>
<comment type="subcellular location">
    <subcellularLocation>
        <location evidence="1">Cell membrane</location>
        <topology evidence="1">Peripheral membrane protein</topology>
        <orientation evidence="1">Cytoplasmic side</orientation>
    </subcellularLocation>
</comment>
<evidence type="ECO:0000313" key="7">
    <source>
        <dbReference type="Proteomes" id="UP001058974"/>
    </source>
</evidence>
<dbReference type="SUPFAM" id="SSF48403">
    <property type="entry name" value="Ankyrin repeat"/>
    <property type="match status" value="1"/>
</dbReference>
<sequence>LLVIIITMSLPSYFPLRWESTRQQWWYASPIDLAASNGHYDLVIELLHLDTNLLIKLTSLQRIRRLETLWDYDESQFHGVAKCRSHVARKLMLECGTGKRNSLVKAGYGGWLLYTAASAGDVEFVRELLIREGSLVFGEGEYGVTDILYAAARSKDSEVFKIVFDYAMLKNSGQEFDLDEVFKIDMVNRAVHAAARGGNWEMLNEFLESVSDILAYRDSHGCTVLHSAAATGQVEVVRKLLESFDIIGLTDDHGNTALHVACYRGYLPVVEILIDASPSLALLVNHHGDTLLHLAVAGFKSPGFCRLDKHFELVKELVSEKIVKIRDIVNLKNNDGRTALHVSVIDNIQVEVVELLMSLMSIDLNTRDVDGLTPLDLLKQRSRSTSTDFLIKRLISAGGMNCELISNNSESSCTVQPLQKIQIGVNGVSPGTSFRIPDAEIFLYTGIENTSDANYVETSPGSYSGSSELSNNSDGANSPYNHKSSSVNSAARRLKFLLRWRRRKERKDRKAAFSDLEDDDSLDPFSSSRNLDEFSIPLRQRYSQSSSLRTHSIRSFLPSPSSKMNFATGLIQGVIQLNPHVTLPPHSTPNLFQELSVVSLSSINKQKNLDIIGPSCSNRSIKDNSTLHLNYKQDSFNKNLMNPYLSFGAQDLINMEDSNSCEPNRSYKRFSSLVA</sequence>
<feature type="repeat" description="ANK" evidence="4">
    <location>
        <begin position="253"/>
        <end position="285"/>
    </location>
</feature>
<evidence type="ECO:0000256" key="3">
    <source>
        <dbReference type="ARBA" id="ARBA00023043"/>
    </source>
</evidence>
<dbReference type="PANTHER" id="PTHR24126:SF40">
    <property type="entry name" value="ANKYRIN REPEAT FAMILY PROTEIN"/>
    <property type="match status" value="1"/>
</dbReference>
<keyword evidence="3 4" id="KW-0040">ANK repeat</keyword>
<proteinExistence type="predicted"/>
<dbReference type="Gene3D" id="1.25.40.20">
    <property type="entry name" value="Ankyrin repeat-containing domain"/>
    <property type="match status" value="1"/>
</dbReference>
<dbReference type="SMART" id="SM00248">
    <property type="entry name" value="ANK"/>
    <property type="match status" value="8"/>
</dbReference>
<dbReference type="PROSITE" id="PS50297">
    <property type="entry name" value="ANK_REP_REGION"/>
    <property type="match status" value="2"/>
</dbReference>
<keyword evidence="7" id="KW-1185">Reference proteome</keyword>
<dbReference type="Proteomes" id="UP001058974">
    <property type="component" value="Chromosome 5"/>
</dbReference>
<evidence type="ECO:0008006" key="8">
    <source>
        <dbReference type="Google" id="ProtNLM"/>
    </source>
</evidence>
<dbReference type="Gramene" id="Psat05G0283700-T1">
    <property type="protein sequence ID" value="KAI5406246.1"/>
    <property type="gene ID" value="KIW84_052837"/>
</dbReference>
<feature type="compositionally biased region" description="Polar residues" evidence="5">
    <location>
        <begin position="474"/>
        <end position="486"/>
    </location>
</feature>
<organism evidence="6 7">
    <name type="scientific">Pisum sativum</name>
    <name type="common">Garden pea</name>
    <name type="synonym">Lathyrus oleraceus</name>
    <dbReference type="NCBI Taxonomy" id="3888"/>
    <lineage>
        <taxon>Eukaryota</taxon>
        <taxon>Viridiplantae</taxon>
        <taxon>Streptophyta</taxon>
        <taxon>Embryophyta</taxon>
        <taxon>Tracheophyta</taxon>
        <taxon>Spermatophyta</taxon>
        <taxon>Magnoliopsida</taxon>
        <taxon>eudicotyledons</taxon>
        <taxon>Gunneridae</taxon>
        <taxon>Pentapetalae</taxon>
        <taxon>rosids</taxon>
        <taxon>fabids</taxon>
        <taxon>Fabales</taxon>
        <taxon>Fabaceae</taxon>
        <taxon>Papilionoideae</taxon>
        <taxon>50 kb inversion clade</taxon>
        <taxon>NPAAA clade</taxon>
        <taxon>Hologalegina</taxon>
        <taxon>IRL clade</taxon>
        <taxon>Fabeae</taxon>
        <taxon>Lathyrus</taxon>
    </lineage>
</organism>
<feature type="compositionally biased region" description="Low complexity" evidence="5">
    <location>
        <begin position="459"/>
        <end position="473"/>
    </location>
</feature>
<accession>A0A9D4WT88</accession>
<dbReference type="GO" id="GO:0005886">
    <property type="term" value="C:plasma membrane"/>
    <property type="evidence" value="ECO:0007669"/>
    <property type="project" value="UniProtKB-SubCell"/>
</dbReference>
<keyword evidence="2" id="KW-0677">Repeat</keyword>
<dbReference type="InterPro" id="IPR036770">
    <property type="entry name" value="Ankyrin_rpt-contain_sf"/>
</dbReference>
<evidence type="ECO:0000256" key="5">
    <source>
        <dbReference type="SAM" id="MobiDB-lite"/>
    </source>
</evidence>
<comment type="caution">
    <text evidence="6">The sequence shown here is derived from an EMBL/GenBank/DDBJ whole genome shotgun (WGS) entry which is preliminary data.</text>
</comment>
<dbReference type="AlphaFoldDB" id="A0A9D4WT88"/>
<feature type="repeat" description="ANK" evidence="4">
    <location>
        <begin position="220"/>
        <end position="252"/>
    </location>
</feature>
<name>A0A9D4WT88_PEA</name>
<evidence type="ECO:0000313" key="6">
    <source>
        <dbReference type="EMBL" id="KAI5406246.1"/>
    </source>
</evidence>
<evidence type="ECO:0000256" key="2">
    <source>
        <dbReference type="ARBA" id="ARBA00022737"/>
    </source>
</evidence>
<reference evidence="6 7" key="1">
    <citation type="journal article" date="2022" name="Nat. Genet.">
        <title>Improved pea reference genome and pan-genome highlight genomic features and evolutionary characteristics.</title>
        <authorList>
            <person name="Yang T."/>
            <person name="Liu R."/>
            <person name="Luo Y."/>
            <person name="Hu S."/>
            <person name="Wang D."/>
            <person name="Wang C."/>
            <person name="Pandey M.K."/>
            <person name="Ge S."/>
            <person name="Xu Q."/>
            <person name="Li N."/>
            <person name="Li G."/>
            <person name="Huang Y."/>
            <person name="Saxena R.K."/>
            <person name="Ji Y."/>
            <person name="Li M."/>
            <person name="Yan X."/>
            <person name="He Y."/>
            <person name="Liu Y."/>
            <person name="Wang X."/>
            <person name="Xiang C."/>
            <person name="Varshney R.K."/>
            <person name="Ding H."/>
            <person name="Gao S."/>
            <person name="Zong X."/>
        </authorList>
    </citation>
    <scope>NUCLEOTIDE SEQUENCE [LARGE SCALE GENOMIC DNA]</scope>
    <source>
        <strain evidence="6 7">cv. Zhongwan 6</strain>
    </source>
</reference>
<dbReference type="InterPro" id="IPR002110">
    <property type="entry name" value="Ankyrin_rpt"/>
</dbReference>
<dbReference type="Pfam" id="PF12796">
    <property type="entry name" value="Ank_2"/>
    <property type="match status" value="1"/>
</dbReference>
<feature type="non-terminal residue" evidence="6">
    <location>
        <position position="1"/>
    </location>
</feature>